<keyword evidence="2" id="KW-1185">Reference proteome</keyword>
<gene>
    <name evidence="1" type="ORF">LTR05_003884</name>
</gene>
<evidence type="ECO:0000313" key="1">
    <source>
        <dbReference type="EMBL" id="KAK5086716.1"/>
    </source>
</evidence>
<dbReference type="AlphaFoldDB" id="A0AAN7YH55"/>
<proteinExistence type="predicted"/>
<dbReference type="EMBL" id="JAVRRJ010000003">
    <property type="protein sequence ID" value="KAK5086716.1"/>
    <property type="molecule type" value="Genomic_DNA"/>
</dbReference>
<dbReference type="PANTHER" id="PTHR35392:SF3">
    <property type="entry name" value="ZN(2)-C6 FUNGAL-TYPE DOMAIN-CONTAINING PROTEIN"/>
    <property type="match status" value="1"/>
</dbReference>
<organism evidence="1 2">
    <name type="scientific">Lithohypha guttulata</name>
    <dbReference type="NCBI Taxonomy" id="1690604"/>
    <lineage>
        <taxon>Eukaryota</taxon>
        <taxon>Fungi</taxon>
        <taxon>Dikarya</taxon>
        <taxon>Ascomycota</taxon>
        <taxon>Pezizomycotina</taxon>
        <taxon>Eurotiomycetes</taxon>
        <taxon>Chaetothyriomycetidae</taxon>
        <taxon>Chaetothyriales</taxon>
        <taxon>Trichomeriaceae</taxon>
        <taxon>Lithohypha</taxon>
    </lineage>
</organism>
<comment type="caution">
    <text evidence="1">The sequence shown here is derived from an EMBL/GenBank/DDBJ whole genome shotgun (WGS) entry which is preliminary data.</text>
</comment>
<dbReference type="Proteomes" id="UP001309876">
    <property type="component" value="Unassembled WGS sequence"/>
</dbReference>
<dbReference type="PANTHER" id="PTHR35392">
    <property type="entry name" value="ZN(II)2CYS6 TRANSCRIPTION FACTOR (EUROFUNG)-RELATED-RELATED"/>
    <property type="match status" value="1"/>
</dbReference>
<sequence>MPTDEEKCDLQNPCGHCEETWGNSKWFHVPCIRLNLHDIVTYRPGNARANQKRSTLPSLLWSLDFPQKRNISIAQDFLNVKRKDLPTFELECRRFVPRSSDTLYEPYEEHDGGAILIETPPYACSNATSSNTQSAFAGYLKKCEELAIEDLLEQIEDELLETTFFEVRRFASLHKESCVQQALQILAKVHIAKKQPLIVSEDTLDMGCIRSNKTEMNGKVPVPSVLDYQLDTLLMESCERDMDKVVTSLKSMMMVSRRKNWYEVFLTMVTLMYALEQVYNAQVRYNRKTEKAGAYFFTDVHNVSMYMMSQWRQSAKNLIYHFRVVIVGMLPFSERVAFSASAVSRMDSSALAYVNKMRTMLQDRRDEINKLCKNDLDNEQGRPLFWIAQLLVNT</sequence>
<name>A0AAN7YH55_9EURO</name>
<accession>A0AAN7YH55</accession>
<protein>
    <submittedName>
        <fullName evidence="1">Uncharacterized protein</fullName>
    </submittedName>
</protein>
<evidence type="ECO:0000313" key="2">
    <source>
        <dbReference type="Proteomes" id="UP001309876"/>
    </source>
</evidence>
<dbReference type="InterPro" id="IPR052973">
    <property type="entry name" value="Fungal_sec-metab_reg_TF"/>
</dbReference>
<reference evidence="1 2" key="1">
    <citation type="submission" date="2023-08" db="EMBL/GenBank/DDBJ databases">
        <title>Black Yeasts Isolated from many extreme environments.</title>
        <authorList>
            <person name="Coleine C."/>
            <person name="Stajich J.E."/>
            <person name="Selbmann L."/>
        </authorList>
    </citation>
    <scope>NUCLEOTIDE SEQUENCE [LARGE SCALE GENOMIC DNA]</scope>
    <source>
        <strain evidence="1 2">CCFEE 5910</strain>
    </source>
</reference>